<dbReference type="Proteomes" id="UP000580250">
    <property type="component" value="Unassembled WGS sequence"/>
</dbReference>
<organism evidence="1 2">
    <name type="scientific">Meloidogyne enterolobii</name>
    <name type="common">Root-knot nematode worm</name>
    <name type="synonym">Meloidogyne mayaguensis</name>
    <dbReference type="NCBI Taxonomy" id="390850"/>
    <lineage>
        <taxon>Eukaryota</taxon>
        <taxon>Metazoa</taxon>
        <taxon>Ecdysozoa</taxon>
        <taxon>Nematoda</taxon>
        <taxon>Chromadorea</taxon>
        <taxon>Rhabditida</taxon>
        <taxon>Tylenchina</taxon>
        <taxon>Tylenchomorpha</taxon>
        <taxon>Tylenchoidea</taxon>
        <taxon>Meloidogynidae</taxon>
        <taxon>Meloidogyninae</taxon>
        <taxon>Meloidogyne</taxon>
    </lineage>
</organism>
<evidence type="ECO:0000313" key="1">
    <source>
        <dbReference type="EMBL" id="CAD2181014.1"/>
    </source>
</evidence>
<dbReference type="EMBL" id="CAJEWN010000387">
    <property type="protein sequence ID" value="CAD2181014.1"/>
    <property type="molecule type" value="Genomic_DNA"/>
</dbReference>
<name>A0A6V7W210_MELEN</name>
<accession>A0A6V7W210</accession>
<reference evidence="1 2" key="1">
    <citation type="submission" date="2020-08" db="EMBL/GenBank/DDBJ databases">
        <authorList>
            <person name="Koutsovoulos G."/>
            <person name="Danchin GJ E."/>
        </authorList>
    </citation>
    <scope>NUCLEOTIDE SEQUENCE [LARGE SCALE GENOMIC DNA]</scope>
</reference>
<gene>
    <name evidence="1" type="ORF">MENT_LOCUS33132</name>
</gene>
<comment type="caution">
    <text evidence="1">The sequence shown here is derived from an EMBL/GenBank/DDBJ whole genome shotgun (WGS) entry which is preliminary data.</text>
</comment>
<dbReference type="AlphaFoldDB" id="A0A6V7W210"/>
<sequence>MAEYMNIKINKRKRKGEYFNLIAEFQALFPDSKNRELLKRFRFNEEAISYICSIIEDDIVPYSQKGNPVPLPIQVCFWNQNIIVGRFWLPTQALASCSIQKSFVSSSK</sequence>
<proteinExistence type="predicted"/>
<protein>
    <submittedName>
        <fullName evidence="1">Uncharacterized protein</fullName>
    </submittedName>
</protein>
<evidence type="ECO:0000313" key="2">
    <source>
        <dbReference type="Proteomes" id="UP000580250"/>
    </source>
</evidence>